<dbReference type="Proteomes" id="UP001601444">
    <property type="component" value="Unassembled WGS sequence"/>
</dbReference>
<keyword evidence="1" id="KW-1133">Transmembrane helix</keyword>
<dbReference type="InterPro" id="IPR011528">
    <property type="entry name" value="NERD"/>
</dbReference>
<sequence length="295" mass="32492">MLVRVQNATGSEAEGALLDWLRTWDDPADPHGVATVNASVFHNDRLYQFDAVVWTPTSVVIIEAETFTRRQDGVLEIPLNGPWSVSGEPAAFAGGEKLTPLERSREHTYALQEYLAARGLGQRVVHALGVIVPAPGARVEVHQAWHDPSFDVVVADHPDDLVPYFRTLAEQEKHLWTANDVAIAFRGLGILPYLPAPQDLVEEGFLGPIDVTLWHGGPTQAQAEAYAEEQAALADQLSGRVRAPWYSPWQLYPTERGDVDLGRGFLRLTLAVGMFVVVAWVLWFIVTAILTYGPA</sequence>
<accession>A0ABW6PMY4</accession>
<keyword evidence="1" id="KW-0812">Transmembrane</keyword>
<reference evidence="3 4" key="1">
    <citation type="submission" date="2024-10" db="EMBL/GenBank/DDBJ databases">
        <title>The Natural Products Discovery Center: Release of the First 8490 Sequenced Strains for Exploring Actinobacteria Biosynthetic Diversity.</title>
        <authorList>
            <person name="Kalkreuter E."/>
            <person name="Kautsar S.A."/>
            <person name="Yang D."/>
            <person name="Bader C.D."/>
            <person name="Teijaro C.N."/>
            <person name="Fluegel L."/>
            <person name="Davis C.M."/>
            <person name="Simpson J.R."/>
            <person name="Lauterbach L."/>
            <person name="Steele A.D."/>
            <person name="Gui C."/>
            <person name="Meng S."/>
            <person name="Li G."/>
            <person name="Viehrig K."/>
            <person name="Ye F."/>
            <person name="Su P."/>
            <person name="Kiefer A.F."/>
            <person name="Nichols A."/>
            <person name="Cepeda A.J."/>
            <person name="Yan W."/>
            <person name="Fan B."/>
            <person name="Jiang Y."/>
            <person name="Adhikari A."/>
            <person name="Zheng C.-J."/>
            <person name="Schuster L."/>
            <person name="Cowan T.M."/>
            <person name="Smanski M.J."/>
            <person name="Chevrette M.G."/>
            <person name="De Carvalho L.P.S."/>
            <person name="Shen B."/>
        </authorList>
    </citation>
    <scope>NUCLEOTIDE SEQUENCE [LARGE SCALE GENOMIC DNA]</scope>
    <source>
        <strain evidence="3 4">NPDC004045</strain>
    </source>
</reference>
<evidence type="ECO:0000313" key="4">
    <source>
        <dbReference type="Proteomes" id="UP001601444"/>
    </source>
</evidence>
<proteinExistence type="predicted"/>
<evidence type="ECO:0000313" key="3">
    <source>
        <dbReference type="EMBL" id="MFF0543723.1"/>
    </source>
</evidence>
<feature type="domain" description="NERD" evidence="2">
    <location>
        <begin position="10"/>
        <end position="129"/>
    </location>
</feature>
<dbReference type="RefSeq" id="WP_387700348.1">
    <property type="nucleotide sequence ID" value="NZ_JBIAMX010000006.1"/>
</dbReference>
<feature type="transmembrane region" description="Helical" evidence="1">
    <location>
        <begin position="265"/>
        <end position="292"/>
    </location>
</feature>
<name>A0ABW6PMY4_9NOCA</name>
<gene>
    <name evidence="3" type="ORF">ACFYTF_12905</name>
</gene>
<keyword evidence="1" id="KW-0472">Membrane</keyword>
<comment type="caution">
    <text evidence="3">The sequence shown here is derived from an EMBL/GenBank/DDBJ whole genome shotgun (WGS) entry which is preliminary data.</text>
</comment>
<organism evidence="3 4">
    <name type="scientific">Nocardia thailandica</name>
    <dbReference type="NCBI Taxonomy" id="257275"/>
    <lineage>
        <taxon>Bacteria</taxon>
        <taxon>Bacillati</taxon>
        <taxon>Actinomycetota</taxon>
        <taxon>Actinomycetes</taxon>
        <taxon>Mycobacteriales</taxon>
        <taxon>Nocardiaceae</taxon>
        <taxon>Nocardia</taxon>
    </lineage>
</organism>
<evidence type="ECO:0000259" key="2">
    <source>
        <dbReference type="Pfam" id="PF08378"/>
    </source>
</evidence>
<keyword evidence="4" id="KW-1185">Reference proteome</keyword>
<evidence type="ECO:0000256" key="1">
    <source>
        <dbReference type="SAM" id="Phobius"/>
    </source>
</evidence>
<protein>
    <submittedName>
        <fullName evidence="3">Nuclease-related domain-containing protein</fullName>
    </submittedName>
</protein>
<dbReference type="Pfam" id="PF08378">
    <property type="entry name" value="NERD"/>
    <property type="match status" value="1"/>
</dbReference>
<dbReference type="EMBL" id="JBIAMX010000006">
    <property type="protein sequence ID" value="MFF0543723.1"/>
    <property type="molecule type" value="Genomic_DNA"/>
</dbReference>